<reference evidence="1 2" key="1">
    <citation type="submission" date="2018-01" db="EMBL/GenBank/DDBJ databases">
        <title>A novel member of the phylum Bacteroidetes isolated from glacier ice.</title>
        <authorList>
            <person name="Liu Q."/>
            <person name="Xin Y.-H."/>
        </authorList>
    </citation>
    <scope>NUCLEOTIDE SEQUENCE [LARGE SCALE GENOMIC DNA]</scope>
    <source>
        <strain evidence="1 2">RB1R16</strain>
    </source>
</reference>
<dbReference type="RefSeq" id="WP_105040995.1">
    <property type="nucleotide sequence ID" value="NZ_PPSL01000006.1"/>
</dbReference>
<comment type="caution">
    <text evidence="1">The sequence shown here is derived from an EMBL/GenBank/DDBJ whole genome shotgun (WGS) entry which is preliminary data.</text>
</comment>
<keyword evidence="2" id="KW-1185">Reference proteome</keyword>
<sequence length="127" mass="14175">MYIVLQAQKLVDVIMPINKISQLVATVIDYPYLDVDYAVVKPVPLIIDSAIYYDPSAPDNSLDVEPFLTPLILNNQLSFIVENATFGGNRTDPARGKVKELKITYSYNGIRSTMICKEKATVALQCF</sequence>
<protein>
    <submittedName>
        <fullName evidence="1">Uncharacterized protein</fullName>
    </submittedName>
</protein>
<dbReference type="EMBL" id="PPSL01000006">
    <property type="protein sequence ID" value="PQJ09546.1"/>
    <property type="molecule type" value="Genomic_DNA"/>
</dbReference>
<evidence type="ECO:0000313" key="1">
    <source>
        <dbReference type="EMBL" id="PQJ09546.1"/>
    </source>
</evidence>
<name>A0A2S7SSN6_9BACT</name>
<dbReference type="OrthoDB" id="7191982at2"/>
<organism evidence="1 2">
    <name type="scientific">Flavipsychrobacter stenotrophus</name>
    <dbReference type="NCBI Taxonomy" id="2077091"/>
    <lineage>
        <taxon>Bacteria</taxon>
        <taxon>Pseudomonadati</taxon>
        <taxon>Bacteroidota</taxon>
        <taxon>Chitinophagia</taxon>
        <taxon>Chitinophagales</taxon>
        <taxon>Chitinophagaceae</taxon>
        <taxon>Flavipsychrobacter</taxon>
    </lineage>
</organism>
<evidence type="ECO:0000313" key="2">
    <source>
        <dbReference type="Proteomes" id="UP000239872"/>
    </source>
</evidence>
<dbReference type="Proteomes" id="UP000239872">
    <property type="component" value="Unassembled WGS sequence"/>
</dbReference>
<gene>
    <name evidence="1" type="ORF">CJD36_020120</name>
</gene>
<dbReference type="AlphaFoldDB" id="A0A2S7SSN6"/>
<proteinExistence type="predicted"/>
<accession>A0A2S7SSN6</accession>